<protein>
    <submittedName>
        <fullName evidence="1">Uncharacterized protein</fullName>
    </submittedName>
</protein>
<proteinExistence type="predicted"/>
<evidence type="ECO:0000313" key="2">
    <source>
        <dbReference type="Proteomes" id="UP001595636"/>
    </source>
</evidence>
<gene>
    <name evidence="1" type="ORF">ACFOKJ_12005</name>
</gene>
<organism evidence="1 2">
    <name type="scientific">Vogesella amnigena</name>
    <dbReference type="NCBI Taxonomy" id="1507449"/>
    <lineage>
        <taxon>Bacteria</taxon>
        <taxon>Pseudomonadati</taxon>
        <taxon>Pseudomonadota</taxon>
        <taxon>Betaproteobacteria</taxon>
        <taxon>Neisseriales</taxon>
        <taxon>Chromobacteriaceae</taxon>
        <taxon>Vogesella</taxon>
    </lineage>
</organism>
<dbReference type="Proteomes" id="UP001595636">
    <property type="component" value="Unassembled WGS sequence"/>
</dbReference>
<accession>A0ABV7TVQ6</accession>
<keyword evidence="2" id="KW-1185">Reference proteome</keyword>
<dbReference type="RefSeq" id="WP_390279906.1">
    <property type="nucleotide sequence ID" value="NZ_JBHRYH010000024.1"/>
</dbReference>
<evidence type="ECO:0000313" key="1">
    <source>
        <dbReference type="EMBL" id="MFC3626847.1"/>
    </source>
</evidence>
<reference evidence="2" key="1">
    <citation type="journal article" date="2019" name="Int. J. Syst. Evol. Microbiol.">
        <title>The Global Catalogue of Microorganisms (GCM) 10K type strain sequencing project: providing services to taxonomists for standard genome sequencing and annotation.</title>
        <authorList>
            <consortium name="The Broad Institute Genomics Platform"/>
            <consortium name="The Broad Institute Genome Sequencing Center for Infectious Disease"/>
            <person name="Wu L."/>
            <person name="Ma J."/>
        </authorList>
    </citation>
    <scope>NUCLEOTIDE SEQUENCE [LARGE SCALE GENOMIC DNA]</scope>
    <source>
        <strain evidence="2">KCTC 42195</strain>
    </source>
</reference>
<dbReference type="EMBL" id="JBHRYH010000024">
    <property type="protein sequence ID" value="MFC3626847.1"/>
    <property type="molecule type" value="Genomic_DNA"/>
</dbReference>
<sequence>MINRDSITHDLLDRDGSCRDINFGERINKTGATGIIDFLASEWTLTQAMSGDGEELALLALPKFFDRAPGTLSTIWHGNKDPNYLQVFFSWSVPAEIFCELTFFPEHLNETQFMLEDFLAFVSKLVCASGSSEYYVRYENASWRHGDVKTNAGVIFSHENFMLPNS</sequence>
<comment type="caution">
    <text evidence="1">The sequence shown here is derived from an EMBL/GenBank/DDBJ whole genome shotgun (WGS) entry which is preliminary data.</text>
</comment>
<name>A0ABV7TVQ6_9NEIS</name>